<dbReference type="Pfam" id="PF01925">
    <property type="entry name" value="TauE"/>
    <property type="match status" value="1"/>
</dbReference>
<comment type="subcellular location">
    <subcellularLocation>
        <location evidence="5">Cell membrane</location>
        <topology evidence="5">Multi-pass membrane protein</topology>
    </subcellularLocation>
    <subcellularLocation>
        <location evidence="1">Membrane</location>
        <topology evidence="1">Multi-pass membrane protein</topology>
    </subcellularLocation>
</comment>
<feature type="transmembrane region" description="Helical" evidence="5">
    <location>
        <begin position="219"/>
        <end position="238"/>
    </location>
</feature>
<reference evidence="6 7" key="1">
    <citation type="submission" date="2019-10" db="EMBL/GenBank/DDBJ databases">
        <title>Bifidobacterium from non-human primates.</title>
        <authorList>
            <person name="Modesto M."/>
        </authorList>
    </citation>
    <scope>NUCLEOTIDE SEQUENCE [LARGE SCALE GENOMIC DNA]</scope>
    <source>
        <strain evidence="6 7">SMA1</strain>
    </source>
</reference>
<evidence type="ECO:0000256" key="4">
    <source>
        <dbReference type="ARBA" id="ARBA00023136"/>
    </source>
</evidence>
<organism evidence="6 7">
    <name type="scientific">Bifidobacterium saimiriisciurei</name>
    <dbReference type="NCBI Taxonomy" id="2661627"/>
    <lineage>
        <taxon>Bacteria</taxon>
        <taxon>Bacillati</taxon>
        <taxon>Actinomycetota</taxon>
        <taxon>Actinomycetes</taxon>
        <taxon>Bifidobacteriales</taxon>
        <taxon>Bifidobacteriaceae</taxon>
        <taxon>Bifidobacterium</taxon>
    </lineage>
</organism>
<name>A0ABX0CCY3_9BIFI</name>
<evidence type="ECO:0000313" key="7">
    <source>
        <dbReference type="Proteomes" id="UP000475155"/>
    </source>
</evidence>
<dbReference type="EMBL" id="WHZU01000008">
    <property type="protein sequence ID" value="NEH11710.1"/>
    <property type="molecule type" value="Genomic_DNA"/>
</dbReference>
<protein>
    <recommendedName>
        <fullName evidence="5">Probable membrane transporter protein</fullName>
    </recommendedName>
</protein>
<feature type="transmembrane region" description="Helical" evidence="5">
    <location>
        <begin position="129"/>
        <end position="157"/>
    </location>
</feature>
<feature type="transmembrane region" description="Helical" evidence="5">
    <location>
        <begin position="74"/>
        <end position="94"/>
    </location>
</feature>
<keyword evidence="5" id="KW-1003">Cell membrane</keyword>
<feature type="transmembrane region" description="Helical" evidence="5">
    <location>
        <begin position="100"/>
        <end position="117"/>
    </location>
</feature>
<dbReference type="InterPro" id="IPR002781">
    <property type="entry name" value="TM_pro_TauE-like"/>
</dbReference>
<evidence type="ECO:0000256" key="2">
    <source>
        <dbReference type="ARBA" id="ARBA00022692"/>
    </source>
</evidence>
<feature type="transmembrane region" description="Helical" evidence="5">
    <location>
        <begin position="45"/>
        <end position="62"/>
    </location>
</feature>
<keyword evidence="4 5" id="KW-0472">Membrane</keyword>
<dbReference type="RefSeq" id="WP_163198874.1">
    <property type="nucleotide sequence ID" value="NZ_WHZU01000008.1"/>
</dbReference>
<evidence type="ECO:0000256" key="3">
    <source>
        <dbReference type="ARBA" id="ARBA00022989"/>
    </source>
</evidence>
<feature type="transmembrane region" description="Helical" evidence="5">
    <location>
        <begin position="192"/>
        <end position="213"/>
    </location>
</feature>
<evidence type="ECO:0000313" key="6">
    <source>
        <dbReference type="EMBL" id="NEH11710.1"/>
    </source>
</evidence>
<keyword evidence="3 5" id="KW-1133">Transmembrane helix</keyword>
<accession>A0ABX0CCY3</accession>
<proteinExistence type="inferred from homology"/>
<comment type="similarity">
    <text evidence="5">Belongs to the 4-toluene sulfonate uptake permease (TSUP) (TC 2.A.102) family.</text>
</comment>
<evidence type="ECO:0000256" key="1">
    <source>
        <dbReference type="ARBA" id="ARBA00004141"/>
    </source>
</evidence>
<dbReference type="Proteomes" id="UP000475155">
    <property type="component" value="Unassembled WGS sequence"/>
</dbReference>
<evidence type="ECO:0000256" key="5">
    <source>
        <dbReference type="RuleBase" id="RU363041"/>
    </source>
</evidence>
<keyword evidence="2 5" id="KW-0812">Transmembrane</keyword>
<comment type="caution">
    <text evidence="6">The sequence shown here is derived from an EMBL/GenBank/DDBJ whole genome shotgun (WGS) entry which is preliminary data.</text>
</comment>
<sequence>MGVFLRDAVFLAVLFLSNVIQAITGFAGTLLAMPFSIRLIGAEEAKVVLNAIMVISCLWIGAHDRRHIQWHHLWKMLGFMVVGMAGGIVLYRMLPQIPMLQGYGVFIIAIALKNLLCPAKHNPSRAMQVVILLAAGMVHGMFLAGGALLVFYAAAVLHDKDEFRATVSCVWVALGVLIGVEQVAIGAVTAHTMLLTGIGLPALAGAIALGNWLQHRMCQATFLKMTYGLLIVSGLSVIV</sequence>
<keyword evidence="7" id="KW-1185">Reference proteome</keyword>
<gene>
    <name evidence="6" type="ORF">GFD18_06365</name>
</gene>